<gene>
    <name evidence="2" type="ORF">K7G82_11705</name>
</gene>
<feature type="transmembrane region" description="Helical" evidence="1">
    <location>
        <begin position="306"/>
        <end position="326"/>
    </location>
</feature>
<name>A0ABS7PP01_9SPHN</name>
<comment type="caution">
    <text evidence="2">The sequence shown here is derived from an EMBL/GenBank/DDBJ whole genome shotgun (WGS) entry which is preliminary data.</text>
</comment>
<feature type="transmembrane region" description="Helical" evidence="1">
    <location>
        <begin position="234"/>
        <end position="258"/>
    </location>
</feature>
<organism evidence="2 3">
    <name type="scientific">Sphingomonas colocasiae</name>
    <dbReference type="NCBI Taxonomy" id="1848973"/>
    <lineage>
        <taxon>Bacteria</taxon>
        <taxon>Pseudomonadati</taxon>
        <taxon>Pseudomonadota</taxon>
        <taxon>Alphaproteobacteria</taxon>
        <taxon>Sphingomonadales</taxon>
        <taxon>Sphingomonadaceae</taxon>
        <taxon>Sphingomonas</taxon>
    </lineage>
</organism>
<proteinExistence type="predicted"/>
<dbReference type="Proteomes" id="UP000706039">
    <property type="component" value="Unassembled WGS sequence"/>
</dbReference>
<evidence type="ECO:0000313" key="3">
    <source>
        <dbReference type="Proteomes" id="UP000706039"/>
    </source>
</evidence>
<protein>
    <recommendedName>
        <fullName evidence="4">CHASE2 domain-containing protein</fullName>
    </recommendedName>
</protein>
<feature type="transmembrane region" description="Helical" evidence="1">
    <location>
        <begin position="282"/>
        <end position="300"/>
    </location>
</feature>
<accession>A0ABS7PP01</accession>
<evidence type="ECO:0000313" key="2">
    <source>
        <dbReference type="EMBL" id="MBY8822963.1"/>
    </source>
</evidence>
<feature type="transmembrane region" description="Helical" evidence="1">
    <location>
        <begin position="346"/>
        <end position="372"/>
    </location>
</feature>
<dbReference type="Gene3D" id="3.90.550.10">
    <property type="entry name" value="Spore Coat Polysaccharide Biosynthesis Protein SpsA, Chain A"/>
    <property type="match status" value="1"/>
</dbReference>
<evidence type="ECO:0000256" key="1">
    <source>
        <dbReference type="SAM" id="Phobius"/>
    </source>
</evidence>
<keyword evidence="1" id="KW-1133">Transmembrane helix</keyword>
<dbReference type="SUPFAM" id="SSF53448">
    <property type="entry name" value="Nucleotide-diphospho-sugar transferases"/>
    <property type="match status" value="1"/>
</dbReference>
<keyword evidence="3" id="KW-1185">Reference proteome</keyword>
<keyword evidence="1" id="KW-0812">Transmembrane</keyword>
<dbReference type="EMBL" id="JAINVV010000004">
    <property type="protein sequence ID" value="MBY8822963.1"/>
    <property type="molecule type" value="Genomic_DNA"/>
</dbReference>
<dbReference type="InterPro" id="IPR029044">
    <property type="entry name" value="Nucleotide-diphossugar_trans"/>
</dbReference>
<evidence type="ECO:0008006" key="4">
    <source>
        <dbReference type="Google" id="ProtNLM"/>
    </source>
</evidence>
<reference evidence="2 3" key="1">
    <citation type="submission" date="2021-08" db="EMBL/GenBank/DDBJ databases">
        <authorList>
            <person name="Tuo L."/>
        </authorList>
    </citation>
    <scope>NUCLEOTIDE SEQUENCE [LARGE SCALE GENOMIC DNA]</scope>
    <source>
        <strain evidence="2 3">JCM 31229</strain>
    </source>
</reference>
<dbReference type="RefSeq" id="WP_222990002.1">
    <property type="nucleotide sequence ID" value="NZ_JAINVV010000004.1"/>
</dbReference>
<sequence>MALASLIIGCAVLDDGITPRAAAPFLGQSLIEYQARQAAAAGARHIVVLVERVPAALVAGVDRLKRDGIDVELARTVADAADRIHPDEQLLVIGDGVIARQDLLKRAAQSISPALFTVPDSGATLRHERIDAGARWAGFALIDGTMLRKTVAMLGDWDLQSTLLRRIVQAQATRVDTGAASVWLIESAAEARATEIALLDRGGGRLLPAPLGARLNGFLLDHDVRSGWLRAGSLGLAAFAIPAFAFQFVALGALLLTLSGPLAALPRRLDAAGLRTSSQERIWRWAQTGLFGLALLVLAWELDGIGTGWGVWPLALGTIGLVALIWDQTRITGREPVEPSLLAAPLFVFALFDMPVQGLAASTLLAGLVLALGQRRIAGPDSDNPARLV</sequence>
<keyword evidence="1" id="KW-0472">Membrane</keyword>